<dbReference type="Pfam" id="PF03819">
    <property type="entry name" value="MazG"/>
    <property type="match status" value="1"/>
</dbReference>
<name>A0ABW5PR00_9BACI</name>
<dbReference type="InterPro" id="IPR011411">
    <property type="entry name" value="MazG-related_YvdC"/>
</dbReference>
<dbReference type="InterPro" id="IPR004518">
    <property type="entry name" value="MazG-like_dom"/>
</dbReference>
<gene>
    <name evidence="2" type="ORF">ACFSTF_08230</name>
</gene>
<reference evidence="3" key="1">
    <citation type="journal article" date="2019" name="Int. J. Syst. Evol. Microbiol.">
        <title>The Global Catalogue of Microorganisms (GCM) 10K type strain sequencing project: providing services to taxonomists for standard genome sequencing and annotation.</title>
        <authorList>
            <consortium name="The Broad Institute Genomics Platform"/>
            <consortium name="The Broad Institute Genome Sequencing Center for Infectious Disease"/>
            <person name="Wu L."/>
            <person name="Ma J."/>
        </authorList>
    </citation>
    <scope>NUCLEOTIDE SEQUENCE [LARGE SCALE GENOMIC DNA]</scope>
    <source>
        <strain evidence="3">TISTR 2241</strain>
    </source>
</reference>
<dbReference type="PIRSF" id="PIRSF036521">
    <property type="entry name" value="UCP036521_pph"/>
    <property type="match status" value="1"/>
</dbReference>
<feature type="domain" description="NTP pyrophosphohydrolase MazG-like" evidence="1">
    <location>
        <begin position="30"/>
        <end position="102"/>
    </location>
</feature>
<keyword evidence="3" id="KW-1185">Reference proteome</keyword>
<dbReference type="InterPro" id="IPR047046">
    <property type="entry name" value="YpjD/YvdC"/>
</dbReference>
<dbReference type="CDD" id="cd11523">
    <property type="entry name" value="NTP-PPase"/>
    <property type="match status" value="1"/>
</dbReference>
<protein>
    <submittedName>
        <fullName evidence="2">MazG nucleotide pyrophosphohydrolase domain-containing protein</fullName>
    </submittedName>
</protein>
<dbReference type="RefSeq" id="WP_141190829.1">
    <property type="nucleotide sequence ID" value="NZ_JBHUMR010000009.1"/>
</dbReference>
<proteinExistence type="predicted"/>
<evidence type="ECO:0000259" key="1">
    <source>
        <dbReference type="Pfam" id="PF03819"/>
    </source>
</evidence>
<dbReference type="Proteomes" id="UP001597458">
    <property type="component" value="Unassembled WGS sequence"/>
</dbReference>
<dbReference type="PANTHER" id="PTHR42692:SF2">
    <property type="entry name" value="IG HYPOTHETICAL 16995"/>
    <property type="match status" value="1"/>
</dbReference>
<dbReference type="SUPFAM" id="SSF101386">
    <property type="entry name" value="all-alpha NTP pyrophosphatases"/>
    <property type="match status" value="1"/>
</dbReference>
<dbReference type="Gene3D" id="1.10.287.1080">
    <property type="entry name" value="MazG-like"/>
    <property type="match status" value="1"/>
</dbReference>
<dbReference type="EMBL" id="JBHUMR010000009">
    <property type="protein sequence ID" value="MFD2617299.1"/>
    <property type="molecule type" value="Genomic_DNA"/>
</dbReference>
<organism evidence="2 3">
    <name type="scientific">Terrilactibacillus laevilacticus</name>
    <dbReference type="NCBI Taxonomy" id="1380157"/>
    <lineage>
        <taxon>Bacteria</taxon>
        <taxon>Bacillati</taxon>
        <taxon>Bacillota</taxon>
        <taxon>Bacilli</taxon>
        <taxon>Bacillales</taxon>
        <taxon>Bacillaceae</taxon>
        <taxon>Terrilactibacillus</taxon>
    </lineage>
</organism>
<accession>A0ABW5PR00</accession>
<sequence>MEITDVQKWIEDFYQKRGWLEYSPFIRLGFLMEEVGEVARAVRAYEIGRDHPNDELQNKEEWRQELIEELGDVIGNLTLLASLYGITLEDIVESHKKKLTDRFAVK</sequence>
<evidence type="ECO:0000313" key="2">
    <source>
        <dbReference type="EMBL" id="MFD2617299.1"/>
    </source>
</evidence>
<evidence type="ECO:0000313" key="3">
    <source>
        <dbReference type="Proteomes" id="UP001597458"/>
    </source>
</evidence>
<comment type="caution">
    <text evidence="2">The sequence shown here is derived from an EMBL/GenBank/DDBJ whole genome shotgun (WGS) entry which is preliminary data.</text>
</comment>
<dbReference type="PANTHER" id="PTHR42692">
    <property type="entry name" value="NUCLEOTIDE PYROPHOSPHOHYDROLASE"/>
    <property type="match status" value="1"/>
</dbReference>